<reference evidence="1 2" key="1">
    <citation type="submission" date="2021-03" db="EMBL/GenBank/DDBJ databases">
        <title>Sneathiella sp. CAU 1612 isolated from Kang Won-do.</title>
        <authorList>
            <person name="Kim W."/>
        </authorList>
    </citation>
    <scope>NUCLEOTIDE SEQUENCE [LARGE SCALE GENOMIC DNA]</scope>
    <source>
        <strain evidence="1 2">CAU 1612</strain>
    </source>
</reference>
<keyword evidence="2" id="KW-1185">Reference proteome</keyword>
<accession>A0ABS3F4C6</accession>
<dbReference type="Proteomes" id="UP000664761">
    <property type="component" value="Unassembled WGS sequence"/>
</dbReference>
<dbReference type="RefSeq" id="WP_207043520.1">
    <property type="nucleotide sequence ID" value="NZ_JAFLNC010000002.1"/>
</dbReference>
<dbReference type="Pfam" id="PF19630">
    <property type="entry name" value="DUF6134"/>
    <property type="match status" value="1"/>
</dbReference>
<evidence type="ECO:0000313" key="2">
    <source>
        <dbReference type="Proteomes" id="UP000664761"/>
    </source>
</evidence>
<gene>
    <name evidence="1" type="ORF">J0X12_06785</name>
</gene>
<name>A0ABS3F4C6_9PROT</name>
<comment type="caution">
    <text evidence="1">The sequence shown here is derived from an EMBL/GenBank/DDBJ whole genome shotgun (WGS) entry which is preliminary data.</text>
</comment>
<dbReference type="EMBL" id="JAFLNC010000002">
    <property type="protein sequence ID" value="MBO0333310.1"/>
    <property type="molecule type" value="Genomic_DNA"/>
</dbReference>
<sequence length="243" mass="27172">MTGYKYFRHLYSGSIGLQVLFLFSMAVLTKDVVASPEVAGDPLGLYGQSHEFSVLRDGIPVGRHLLLFEREGDAVRVQNVFNIEVSFLGISLYRFDYRSRALWAADGLQAIDITINDDGTNSEISGRRETTAFRISGENMATVEGTEIYPTNHWNSGALSQSRLFNTLTGKMNNVTIINAGEETVAVRGGTVRATRYVYDGELKLDSWYDRRGRWVKMAFKAKDNSDMVYFCETCPVEVGSSE</sequence>
<organism evidence="1 2">
    <name type="scientific">Sneathiella sedimenti</name>
    <dbReference type="NCBI Taxonomy" id="2816034"/>
    <lineage>
        <taxon>Bacteria</taxon>
        <taxon>Pseudomonadati</taxon>
        <taxon>Pseudomonadota</taxon>
        <taxon>Alphaproteobacteria</taxon>
        <taxon>Sneathiellales</taxon>
        <taxon>Sneathiellaceae</taxon>
        <taxon>Sneathiella</taxon>
    </lineage>
</organism>
<evidence type="ECO:0000313" key="1">
    <source>
        <dbReference type="EMBL" id="MBO0333310.1"/>
    </source>
</evidence>
<proteinExistence type="predicted"/>
<protein>
    <submittedName>
        <fullName evidence="1">Uncharacterized protein</fullName>
    </submittedName>
</protein>
<dbReference type="InterPro" id="IPR045767">
    <property type="entry name" value="DUF6134"/>
</dbReference>